<dbReference type="Proteomes" id="UP000194546">
    <property type="component" value="Unassembled WGS sequence"/>
</dbReference>
<accession>A0A242ME60</accession>
<dbReference type="EMBL" id="NBTY01000148">
    <property type="protein sequence ID" value="OTP69591.1"/>
    <property type="molecule type" value="Genomic_DNA"/>
</dbReference>
<dbReference type="Gene3D" id="3.60.21.10">
    <property type="match status" value="1"/>
</dbReference>
<dbReference type="AlphaFoldDB" id="A0A242ME60"/>
<feature type="domain" description="Calcineurin-like phosphoesterase" evidence="1">
    <location>
        <begin position="50"/>
        <end position="229"/>
    </location>
</feature>
<dbReference type="PANTHER" id="PTHR43143">
    <property type="entry name" value="METALLOPHOSPHOESTERASE, CALCINEURIN SUPERFAMILY"/>
    <property type="match status" value="1"/>
</dbReference>
<dbReference type="InterPro" id="IPR004843">
    <property type="entry name" value="Calcineurin-like_PHP"/>
</dbReference>
<protein>
    <submittedName>
        <fullName evidence="2">ICC-like protein phosphoesterase</fullName>
    </submittedName>
</protein>
<comment type="caution">
    <text evidence="2">The sequence shown here is derived from an EMBL/GenBank/DDBJ whole genome shotgun (WGS) entry which is preliminary data.</text>
</comment>
<dbReference type="InterPro" id="IPR051918">
    <property type="entry name" value="STPP_CPPED1"/>
</dbReference>
<reference evidence="2 3" key="1">
    <citation type="submission" date="2017-03" db="EMBL/GenBank/DDBJ databases">
        <title>Genome analysis of strain PAMC 26510.</title>
        <authorList>
            <person name="Oh H.-M."/>
            <person name="Yang J.-A."/>
        </authorList>
    </citation>
    <scope>NUCLEOTIDE SEQUENCE [LARGE SCALE GENOMIC DNA]</scope>
    <source>
        <strain evidence="2 3">PAMC 26510</strain>
    </source>
</reference>
<sequence>MGVYPPSTHRCRSRCSANCNMASHHGIRLAEAWSLPGCRFSSSRAMLSWVHFGDLHVSHDDSYESVGLLERLVSAVNTNVAHAVEFAYLPGDNANNGKPEQYAKIRSILSSLRLPTNAIPGDHDFEPGSLETFHRELGVDSLPKQVTVKGHRCLFLDIVSAGEGGPDFRLGAAQTEWIAAQLAACVDDKERPVVFMHAYPGDLAEGGEALAHLFASAGVLVVDTGHTHYNELLNDGSVIYAATRSTGQIEEDDGRAGVAIVTVDASVVSWRFQPVSAAWPLVMITTPADRRLVTDPADQRQVPVGNCEVRAKVFGQQIAEVVVSIGEQRATMQPVSGEHAVWQAELPRPPDVDRYQVTVVASDANGNKALDTIEVLSRQGAGSRAFAAAPPGTDAHAVGEWADHGLLGSQLGPNKKGRAW</sequence>
<name>A0A242ME60_CABSO</name>
<gene>
    <name evidence="2" type="ORF">PAMC26510_26445</name>
</gene>
<dbReference type="GO" id="GO:0016787">
    <property type="term" value="F:hydrolase activity"/>
    <property type="evidence" value="ECO:0007669"/>
    <property type="project" value="InterPro"/>
</dbReference>
<organism evidence="2 3">
    <name type="scientific">Caballeronia sordidicola</name>
    <name type="common">Burkholderia sordidicola</name>
    <dbReference type="NCBI Taxonomy" id="196367"/>
    <lineage>
        <taxon>Bacteria</taxon>
        <taxon>Pseudomonadati</taxon>
        <taxon>Pseudomonadota</taxon>
        <taxon>Betaproteobacteria</taxon>
        <taxon>Burkholderiales</taxon>
        <taxon>Burkholderiaceae</taxon>
        <taxon>Caballeronia</taxon>
    </lineage>
</organism>
<evidence type="ECO:0000313" key="3">
    <source>
        <dbReference type="Proteomes" id="UP000194546"/>
    </source>
</evidence>
<dbReference type="PANTHER" id="PTHR43143:SF4">
    <property type="entry name" value="CALCINEURIN-LIKE PHOSPHOESTERASE DOMAIN-CONTAINING PROTEIN"/>
    <property type="match status" value="1"/>
</dbReference>
<evidence type="ECO:0000259" key="1">
    <source>
        <dbReference type="Pfam" id="PF00149"/>
    </source>
</evidence>
<proteinExistence type="predicted"/>
<evidence type="ECO:0000313" key="2">
    <source>
        <dbReference type="EMBL" id="OTP69591.1"/>
    </source>
</evidence>
<dbReference type="SUPFAM" id="SSF56300">
    <property type="entry name" value="Metallo-dependent phosphatases"/>
    <property type="match status" value="1"/>
</dbReference>
<dbReference type="Pfam" id="PF00149">
    <property type="entry name" value="Metallophos"/>
    <property type="match status" value="1"/>
</dbReference>
<dbReference type="InterPro" id="IPR029052">
    <property type="entry name" value="Metallo-depent_PP-like"/>
</dbReference>